<accession>A0A699XPL8</accession>
<dbReference type="AlphaFoldDB" id="A0A699XPL8"/>
<reference evidence="2" key="1">
    <citation type="journal article" date="2019" name="Sci. Rep.">
        <title>Draft genome of Tanacetum cinerariifolium, the natural source of mosquito coil.</title>
        <authorList>
            <person name="Yamashiro T."/>
            <person name="Shiraishi A."/>
            <person name="Satake H."/>
            <person name="Nakayama K."/>
        </authorList>
    </citation>
    <scope>NUCLEOTIDE SEQUENCE</scope>
</reference>
<protein>
    <submittedName>
        <fullName evidence="2">Uncharacterized protein</fullName>
    </submittedName>
</protein>
<evidence type="ECO:0000256" key="1">
    <source>
        <dbReference type="SAM" id="MobiDB-lite"/>
    </source>
</evidence>
<name>A0A699XPL8_TANCI</name>
<proteinExistence type="predicted"/>
<evidence type="ECO:0000313" key="2">
    <source>
        <dbReference type="EMBL" id="GFD58841.1"/>
    </source>
</evidence>
<feature type="region of interest" description="Disordered" evidence="1">
    <location>
        <begin position="1"/>
        <end position="83"/>
    </location>
</feature>
<comment type="caution">
    <text evidence="2">The sequence shown here is derived from an EMBL/GenBank/DDBJ whole genome shotgun (WGS) entry which is preliminary data.</text>
</comment>
<dbReference type="EMBL" id="BKCJ011858195">
    <property type="protein sequence ID" value="GFD58841.1"/>
    <property type="molecule type" value="Genomic_DNA"/>
</dbReference>
<organism evidence="2">
    <name type="scientific">Tanacetum cinerariifolium</name>
    <name type="common">Dalmatian daisy</name>
    <name type="synonym">Chrysanthemum cinerariifolium</name>
    <dbReference type="NCBI Taxonomy" id="118510"/>
    <lineage>
        <taxon>Eukaryota</taxon>
        <taxon>Viridiplantae</taxon>
        <taxon>Streptophyta</taxon>
        <taxon>Embryophyta</taxon>
        <taxon>Tracheophyta</taxon>
        <taxon>Spermatophyta</taxon>
        <taxon>Magnoliopsida</taxon>
        <taxon>eudicotyledons</taxon>
        <taxon>Gunneridae</taxon>
        <taxon>Pentapetalae</taxon>
        <taxon>asterids</taxon>
        <taxon>campanulids</taxon>
        <taxon>Asterales</taxon>
        <taxon>Asteraceae</taxon>
        <taxon>Asteroideae</taxon>
        <taxon>Anthemideae</taxon>
        <taxon>Anthemidinae</taxon>
        <taxon>Tanacetum</taxon>
    </lineage>
</organism>
<feature type="non-terminal residue" evidence="2">
    <location>
        <position position="83"/>
    </location>
</feature>
<gene>
    <name evidence="2" type="ORF">Tci_930810</name>
</gene>
<feature type="compositionally biased region" description="Basic and acidic residues" evidence="1">
    <location>
        <begin position="70"/>
        <end position="83"/>
    </location>
</feature>
<feature type="non-terminal residue" evidence="2">
    <location>
        <position position="1"/>
    </location>
</feature>
<sequence>NAQAGADDPVRQAQAASTLRRSASACGAGTFAGQKTEAAAARRTDGRAGQEAAFTDATGTGRDHRARRRDVRDGDSRPGRGHD</sequence>